<reference evidence="9" key="1">
    <citation type="submission" date="2019-03" db="EMBL/GenBank/DDBJ databases">
        <title>Weissella sp. 26KH-42 Genome sequencing.</title>
        <authorList>
            <person name="Heo J."/>
            <person name="Kim S.-J."/>
            <person name="Kim J.-S."/>
            <person name="Hong S.-B."/>
            <person name="Kwon S.-W."/>
        </authorList>
    </citation>
    <scope>NUCLEOTIDE SEQUENCE [LARGE SCALE GENOMIC DNA]</scope>
    <source>
        <strain evidence="9">26KH-42</strain>
    </source>
</reference>
<keyword evidence="1" id="KW-0134">Cell wall</keyword>
<accession>A0A4P6YSI5</accession>
<feature type="transmembrane region" description="Helical" evidence="6">
    <location>
        <begin position="630"/>
        <end position="649"/>
    </location>
</feature>
<dbReference type="OrthoDB" id="2456723at2"/>
<name>A0A4P6YSI5_9LACO</name>
<feature type="compositionally biased region" description="Low complexity" evidence="5">
    <location>
        <begin position="54"/>
        <end position="66"/>
    </location>
</feature>
<dbReference type="Pfam" id="PF13306">
    <property type="entry name" value="LRR_5"/>
    <property type="match status" value="1"/>
</dbReference>
<evidence type="ECO:0000256" key="3">
    <source>
        <dbReference type="ARBA" id="ARBA00022729"/>
    </source>
</evidence>
<evidence type="ECO:0000256" key="6">
    <source>
        <dbReference type="SAM" id="Phobius"/>
    </source>
</evidence>
<protein>
    <submittedName>
        <fullName evidence="8">LPXTG cell wall anchor domain-containing protein</fullName>
    </submittedName>
</protein>
<feature type="compositionally biased region" description="Low complexity" evidence="5">
    <location>
        <begin position="582"/>
        <end position="599"/>
    </location>
</feature>
<dbReference type="InterPro" id="IPR026906">
    <property type="entry name" value="LRR_5"/>
</dbReference>
<dbReference type="EMBL" id="CP037940">
    <property type="protein sequence ID" value="QBO35674.1"/>
    <property type="molecule type" value="Genomic_DNA"/>
</dbReference>
<evidence type="ECO:0000313" key="8">
    <source>
        <dbReference type="EMBL" id="QBO35674.1"/>
    </source>
</evidence>
<evidence type="ECO:0000256" key="1">
    <source>
        <dbReference type="ARBA" id="ARBA00022512"/>
    </source>
</evidence>
<evidence type="ECO:0000256" key="4">
    <source>
        <dbReference type="ARBA" id="ARBA00023088"/>
    </source>
</evidence>
<keyword evidence="6" id="KW-1133">Transmembrane helix</keyword>
<proteinExistence type="predicted"/>
<feature type="compositionally biased region" description="Polar residues" evidence="5">
    <location>
        <begin position="94"/>
        <end position="122"/>
    </location>
</feature>
<evidence type="ECO:0000259" key="7">
    <source>
        <dbReference type="PROSITE" id="PS50847"/>
    </source>
</evidence>
<gene>
    <name evidence="8" type="ORF">EQG49_03970</name>
</gene>
<keyword evidence="6" id="KW-0812">Transmembrane</keyword>
<dbReference type="PROSITE" id="PS50847">
    <property type="entry name" value="GRAM_POS_ANCHORING"/>
    <property type="match status" value="1"/>
</dbReference>
<keyword evidence="3" id="KW-0732">Signal</keyword>
<feature type="domain" description="Gram-positive cocci surface proteins LPxTG" evidence="7">
    <location>
        <begin position="621"/>
        <end position="655"/>
    </location>
</feature>
<sequence>MLMKPEEATQHHLTKKQLMHAGLATITVVGGMGATPLTLADEVLNDRTEEVQKDTSSTDTSSTIIDPLPNSELLPETAGVPTAETPNLDEETNFDTTNGNDTIESTSNKTVTNDNFAPSTTTKAEERKAKSFYNPEITGKTPYVFDRSYFTFSDDGKTLTGFSDKGSFTRQPTTEWDWDGNLVFGDDLSDVTTIGMGALSDRFGIKSINFENLTALTTIGADAFAEDLGLESINFGNLPNLTTIDYFAFASCHHLTTITVGALNPDLEIGENAFEGVDAGISDDYTLIDMGYLRTGGEIIPTDTTALNSAMKIRDTINYWAQNNYLDDVGYRYPADYTGTYTAENDWYINTKVNFTYLDENDQPITSGTDGSPVVGLADADVRVSDEYPVPTAPEIVGYTNGTADGGSVQTITSLNQTITYHYARAMAQPVTIFWVDTDGNQLDSETLTDVPSNELDLTPKVLVGYTFKAVHGTKVTAASSRAVTDFDWDDADETPVLPKLTYGENAGRNYKFVYAKVATDVNKPVTDSPSSTPKPSGSGEPHTGTTDKTPSTSSSATPDSPKTPSELPSSGGLPGSGGGTNTNNTTPSTGKTTTTGNKTILLNTPINRNIPAYITPSQTLPKSGKRTNYLIPALGTAILAGVVGLYVFGKKRKS</sequence>
<keyword evidence="6" id="KW-0472">Membrane</keyword>
<dbReference type="SUPFAM" id="SSF52058">
    <property type="entry name" value="L domain-like"/>
    <property type="match status" value="1"/>
</dbReference>
<evidence type="ECO:0000256" key="2">
    <source>
        <dbReference type="ARBA" id="ARBA00022525"/>
    </source>
</evidence>
<feature type="compositionally biased region" description="Low complexity" evidence="5">
    <location>
        <begin position="524"/>
        <end position="572"/>
    </location>
</feature>
<dbReference type="InterPro" id="IPR019931">
    <property type="entry name" value="LPXTG_anchor"/>
</dbReference>
<feature type="region of interest" description="Disordered" evidence="5">
    <location>
        <begin position="49"/>
        <end position="128"/>
    </location>
</feature>
<dbReference type="Gene3D" id="3.80.10.10">
    <property type="entry name" value="Ribonuclease Inhibitor"/>
    <property type="match status" value="1"/>
</dbReference>
<keyword evidence="2" id="KW-0964">Secreted</keyword>
<organism evidence="8 9">
    <name type="scientific">Periweissella cryptocerci</name>
    <dbReference type="NCBI Taxonomy" id="2506420"/>
    <lineage>
        <taxon>Bacteria</taxon>
        <taxon>Bacillati</taxon>
        <taxon>Bacillota</taxon>
        <taxon>Bacilli</taxon>
        <taxon>Lactobacillales</taxon>
        <taxon>Lactobacillaceae</taxon>
        <taxon>Periweissella</taxon>
    </lineage>
</organism>
<evidence type="ECO:0000256" key="5">
    <source>
        <dbReference type="SAM" id="MobiDB-lite"/>
    </source>
</evidence>
<feature type="region of interest" description="Disordered" evidence="5">
    <location>
        <begin position="523"/>
        <end position="599"/>
    </location>
</feature>
<dbReference type="NCBIfam" id="TIGR01167">
    <property type="entry name" value="LPXTG_anchor"/>
    <property type="match status" value="1"/>
</dbReference>
<dbReference type="KEGG" id="wei:EQG49_03970"/>
<evidence type="ECO:0000313" key="9">
    <source>
        <dbReference type="Proteomes" id="UP000292886"/>
    </source>
</evidence>
<dbReference type="AlphaFoldDB" id="A0A4P6YSI5"/>
<keyword evidence="4" id="KW-0572">Peptidoglycan-anchor</keyword>
<dbReference type="Pfam" id="PF00746">
    <property type="entry name" value="Gram_pos_anchor"/>
    <property type="match status" value="1"/>
</dbReference>
<keyword evidence="9" id="KW-1185">Reference proteome</keyword>
<dbReference type="Proteomes" id="UP000292886">
    <property type="component" value="Chromosome"/>
</dbReference>
<dbReference type="InterPro" id="IPR032675">
    <property type="entry name" value="LRR_dom_sf"/>
</dbReference>